<dbReference type="Pfam" id="PF00069">
    <property type="entry name" value="Pkinase"/>
    <property type="match status" value="1"/>
</dbReference>
<evidence type="ECO:0000313" key="6">
    <source>
        <dbReference type="EMBL" id="PCI95647.1"/>
    </source>
</evidence>
<proteinExistence type="predicted"/>
<keyword evidence="2" id="KW-0547">Nucleotide-binding</keyword>
<accession>A0A2A4YMV2</accession>
<dbReference type="Gene3D" id="3.30.200.20">
    <property type="entry name" value="Phosphorylase Kinase, domain 1"/>
    <property type="match status" value="1"/>
</dbReference>
<dbReference type="PANTHER" id="PTHR43289:SF6">
    <property type="entry name" value="SERINE_THREONINE-PROTEIN KINASE NEKL-3"/>
    <property type="match status" value="1"/>
</dbReference>
<dbReference type="Gene3D" id="1.10.510.10">
    <property type="entry name" value="Transferase(Phosphotransferase) domain 1"/>
    <property type="match status" value="1"/>
</dbReference>
<dbReference type="PANTHER" id="PTHR43289">
    <property type="entry name" value="MITOGEN-ACTIVATED PROTEIN KINASE KINASE KINASE 20-RELATED"/>
    <property type="match status" value="1"/>
</dbReference>
<dbReference type="InterPro" id="IPR008271">
    <property type="entry name" value="Ser/Thr_kinase_AS"/>
</dbReference>
<evidence type="ECO:0000256" key="2">
    <source>
        <dbReference type="ARBA" id="ARBA00022741"/>
    </source>
</evidence>
<organism evidence="6 7">
    <name type="scientific">Aerophobetes bacterium</name>
    <dbReference type="NCBI Taxonomy" id="2030807"/>
    <lineage>
        <taxon>Bacteria</taxon>
        <taxon>Candidatus Aerophobota</taxon>
    </lineage>
</organism>
<keyword evidence="6" id="KW-0723">Serine/threonine-protein kinase</keyword>
<evidence type="ECO:0000259" key="5">
    <source>
        <dbReference type="PROSITE" id="PS50011"/>
    </source>
</evidence>
<gene>
    <name evidence="6" type="ORF">COB11_01555</name>
</gene>
<name>A0A2A4YMV2_UNCAE</name>
<evidence type="ECO:0000313" key="7">
    <source>
        <dbReference type="Proteomes" id="UP000217838"/>
    </source>
</evidence>
<evidence type="ECO:0000256" key="3">
    <source>
        <dbReference type="ARBA" id="ARBA00022777"/>
    </source>
</evidence>
<evidence type="ECO:0000256" key="4">
    <source>
        <dbReference type="ARBA" id="ARBA00022840"/>
    </source>
</evidence>
<protein>
    <submittedName>
        <fullName evidence="6">Serine/threonine protein kinase</fullName>
    </submittedName>
</protein>
<dbReference type="InterPro" id="IPR000719">
    <property type="entry name" value="Prot_kinase_dom"/>
</dbReference>
<dbReference type="CDD" id="cd14014">
    <property type="entry name" value="STKc_PknB_like"/>
    <property type="match status" value="1"/>
</dbReference>
<dbReference type="Gene3D" id="3.60.40.10">
    <property type="entry name" value="PPM-type phosphatase domain"/>
    <property type="match status" value="1"/>
</dbReference>
<keyword evidence="4" id="KW-0067">ATP-binding</keyword>
<dbReference type="InterPro" id="IPR036457">
    <property type="entry name" value="PPM-type-like_dom_sf"/>
</dbReference>
<dbReference type="PROSITE" id="PS00108">
    <property type="entry name" value="PROTEIN_KINASE_ST"/>
    <property type="match status" value="1"/>
</dbReference>
<sequence length="536" mass="60486">MDSSEFYKQSTLPHLVQPDAVEIPIPDKIGPYKIETLLSKGGMSLLYLGLHPETQKTLVVKVLSPHLVQEHDVIEQFLKEAEIIALTNHPNIVKLYGQGEWENGLYIAMEFIQGVSLKQFILQNSLSNKRSLEILLQVAYALLHLHTHGVIHRDLKPENILITEDGGVKVIDFGIAQLDQEDSSLTKITRGGLIGTPSYMSPEQKKAPSKASYASDIYALGIVSYELLIGKLSFGKIQLSLLPSLLQPIIQKAIAKDLKQRYKEIVEYITDISTFLKSNTRQNAIISSENQYLYDSLERMQKSFILEEIPKWPDIEVGIAKSKGPFSLDLYYDMIKLADGNYLITLAETKTIEMDSITHLAILRGMLRSLIYKPAHSTTEILQIRSLVFELNNLLVEDPIDLQFSFAIVHFDISENTFMAINCGLHSIWHLPLSSEYPRSLTSDNPLLGKTPQVEFYENVDNWNQGDTLILHSFNAETNTAKTVNNLDESIKHSLSENLELSSKAQSENLLDTLLNMHSYEDEQHSHIVITLESLT</sequence>
<feature type="domain" description="Protein kinase" evidence="5">
    <location>
        <begin position="32"/>
        <end position="293"/>
    </location>
</feature>
<comment type="caution">
    <text evidence="6">The sequence shown here is derived from an EMBL/GenBank/DDBJ whole genome shotgun (WGS) entry which is preliminary data.</text>
</comment>
<keyword evidence="1" id="KW-0808">Transferase</keyword>
<evidence type="ECO:0000256" key="1">
    <source>
        <dbReference type="ARBA" id="ARBA00022679"/>
    </source>
</evidence>
<dbReference type="InterPro" id="IPR011009">
    <property type="entry name" value="Kinase-like_dom_sf"/>
</dbReference>
<keyword evidence="3 6" id="KW-0418">Kinase</keyword>
<dbReference type="SMART" id="SM00220">
    <property type="entry name" value="S_TKc"/>
    <property type="match status" value="1"/>
</dbReference>
<dbReference type="Proteomes" id="UP000217838">
    <property type="component" value="Unassembled WGS sequence"/>
</dbReference>
<dbReference type="GO" id="GO:0004674">
    <property type="term" value="F:protein serine/threonine kinase activity"/>
    <property type="evidence" value="ECO:0007669"/>
    <property type="project" value="UniProtKB-KW"/>
</dbReference>
<dbReference type="EMBL" id="NVUU01000012">
    <property type="protein sequence ID" value="PCI95647.1"/>
    <property type="molecule type" value="Genomic_DNA"/>
</dbReference>
<dbReference type="SUPFAM" id="SSF56112">
    <property type="entry name" value="Protein kinase-like (PK-like)"/>
    <property type="match status" value="1"/>
</dbReference>
<reference evidence="7" key="1">
    <citation type="submission" date="2017-08" db="EMBL/GenBank/DDBJ databases">
        <title>A dynamic microbial community with high functional redundancy inhabits the cold, oxic subseafloor aquifer.</title>
        <authorList>
            <person name="Tully B.J."/>
            <person name="Wheat C.G."/>
            <person name="Glazer B.T."/>
            <person name="Huber J.A."/>
        </authorList>
    </citation>
    <scope>NUCLEOTIDE SEQUENCE [LARGE SCALE GENOMIC DNA]</scope>
</reference>
<dbReference type="PROSITE" id="PS50011">
    <property type="entry name" value="PROTEIN_KINASE_DOM"/>
    <property type="match status" value="1"/>
</dbReference>
<dbReference type="AlphaFoldDB" id="A0A2A4YMV2"/>
<dbReference type="GO" id="GO:0005524">
    <property type="term" value="F:ATP binding"/>
    <property type="evidence" value="ECO:0007669"/>
    <property type="project" value="UniProtKB-KW"/>
</dbReference>